<dbReference type="FunCoup" id="A0A0G4EGZ8">
    <property type="interactions" value="598"/>
</dbReference>
<keyword evidence="12" id="KW-1185">Reference proteome</keyword>
<dbReference type="AlphaFoldDB" id="A0A0G4EGZ8"/>
<evidence type="ECO:0000256" key="4">
    <source>
        <dbReference type="ARBA" id="ARBA00022490"/>
    </source>
</evidence>
<feature type="domain" description="Sm" evidence="10">
    <location>
        <begin position="6"/>
        <end position="78"/>
    </location>
</feature>
<dbReference type="GO" id="GO:0005829">
    <property type="term" value="C:cytosol"/>
    <property type="evidence" value="ECO:0007669"/>
    <property type="project" value="UniProtKB-SubCell"/>
</dbReference>
<dbReference type="InterPro" id="IPR027141">
    <property type="entry name" value="LSm4/Sm_D1/D3"/>
</dbReference>
<keyword evidence="7 9" id="KW-0539">Nucleus</keyword>
<dbReference type="VEuPathDB" id="CryptoDB:Vbra_11947"/>
<evidence type="ECO:0000256" key="1">
    <source>
        <dbReference type="ARBA" id="ARBA00004123"/>
    </source>
</evidence>
<dbReference type="SUPFAM" id="SSF50182">
    <property type="entry name" value="Sm-like ribonucleoproteins"/>
    <property type="match status" value="1"/>
</dbReference>
<evidence type="ECO:0000256" key="7">
    <source>
        <dbReference type="ARBA" id="ARBA00023242"/>
    </source>
</evidence>
<evidence type="ECO:0000313" key="11">
    <source>
        <dbReference type="EMBL" id="CEL95517.1"/>
    </source>
</evidence>
<dbReference type="PANTHER" id="PTHR23338">
    <property type="entry name" value="SMALL NUCLEAR RIBONUCLEOPROTEIN SM"/>
    <property type="match status" value="1"/>
</dbReference>
<dbReference type="GO" id="GO:0005681">
    <property type="term" value="C:spliceosomal complex"/>
    <property type="evidence" value="ECO:0007669"/>
    <property type="project" value="InterPro"/>
</dbReference>
<dbReference type="Pfam" id="PF01423">
    <property type="entry name" value="LSM"/>
    <property type="match status" value="1"/>
</dbReference>
<evidence type="ECO:0000313" key="12">
    <source>
        <dbReference type="Proteomes" id="UP000041254"/>
    </source>
</evidence>
<dbReference type="PROSITE" id="PS52002">
    <property type="entry name" value="SM"/>
    <property type="match status" value="1"/>
</dbReference>
<organism evidence="11 12">
    <name type="scientific">Vitrella brassicaformis (strain CCMP3155)</name>
    <dbReference type="NCBI Taxonomy" id="1169540"/>
    <lineage>
        <taxon>Eukaryota</taxon>
        <taxon>Sar</taxon>
        <taxon>Alveolata</taxon>
        <taxon>Colpodellida</taxon>
        <taxon>Vitrellaceae</taxon>
        <taxon>Vitrella</taxon>
    </lineage>
</organism>
<evidence type="ECO:0000256" key="3">
    <source>
        <dbReference type="ARBA" id="ARBA00008146"/>
    </source>
</evidence>
<comment type="subcellular location">
    <subcellularLocation>
        <location evidence="2">Cytoplasm</location>
        <location evidence="2">Cytosol</location>
    </subcellularLocation>
    <subcellularLocation>
        <location evidence="1 9">Nucleus</location>
    </subcellularLocation>
</comment>
<dbReference type="GO" id="GO:0003723">
    <property type="term" value="F:RNA binding"/>
    <property type="evidence" value="ECO:0007669"/>
    <property type="project" value="InterPro"/>
</dbReference>
<dbReference type="Gene3D" id="2.30.30.100">
    <property type="match status" value="1"/>
</dbReference>
<keyword evidence="4" id="KW-0963">Cytoplasm</keyword>
<dbReference type="OrthoDB" id="6425924at2759"/>
<keyword evidence="8 9" id="KW-0687">Ribonucleoprotein</keyword>
<dbReference type="OMA" id="HTITCET"/>
<dbReference type="CDD" id="cd01721">
    <property type="entry name" value="Sm_D3"/>
    <property type="match status" value="1"/>
</dbReference>
<evidence type="ECO:0000256" key="9">
    <source>
        <dbReference type="RuleBase" id="RU365050"/>
    </source>
</evidence>
<dbReference type="Proteomes" id="UP000041254">
    <property type="component" value="Unassembled WGS sequence"/>
</dbReference>
<dbReference type="InterPro" id="IPR047575">
    <property type="entry name" value="Sm"/>
</dbReference>
<dbReference type="InterPro" id="IPR001163">
    <property type="entry name" value="Sm_dom_euk/arc"/>
</dbReference>
<protein>
    <recommendedName>
        <fullName evidence="9">Small nuclear ribonucleoprotein Sm D3</fullName>
        <shortName evidence="9">Sm-D3</shortName>
    </recommendedName>
    <alternativeName>
        <fullName evidence="9">snRNP core protein D3</fullName>
    </alternativeName>
</protein>
<dbReference type="InParanoid" id="A0A0G4EGZ8"/>
<gene>
    <name evidence="11" type="ORF">Vbra_11947</name>
</gene>
<dbReference type="SMART" id="SM00651">
    <property type="entry name" value="Sm"/>
    <property type="match status" value="1"/>
</dbReference>
<comment type="similarity">
    <text evidence="3 9">Belongs to the snRNP core protein family.</text>
</comment>
<accession>A0A0G4EGZ8</accession>
<dbReference type="STRING" id="1169540.A0A0G4EGZ8"/>
<keyword evidence="6 9" id="KW-0508">mRNA splicing</keyword>
<dbReference type="InterPro" id="IPR010920">
    <property type="entry name" value="LSM_dom_sf"/>
</dbReference>
<dbReference type="EMBL" id="CDMY01000228">
    <property type="protein sequence ID" value="CEL95517.1"/>
    <property type="molecule type" value="Genomic_DNA"/>
</dbReference>
<dbReference type="PhylomeDB" id="A0A0G4EGZ8"/>
<dbReference type="InterPro" id="IPR034099">
    <property type="entry name" value="SmD3"/>
</dbReference>
<dbReference type="GO" id="GO:0000387">
    <property type="term" value="P:spliceosomal snRNP assembly"/>
    <property type="evidence" value="ECO:0007669"/>
    <property type="project" value="UniProtKB-UniRule"/>
</dbReference>
<evidence type="ECO:0000256" key="8">
    <source>
        <dbReference type="ARBA" id="ARBA00023274"/>
    </source>
</evidence>
<evidence type="ECO:0000256" key="5">
    <source>
        <dbReference type="ARBA" id="ARBA00022664"/>
    </source>
</evidence>
<sequence>MAQVGIPIKVLYEGLGHTVTVETKSGELFRGILQNAEDNMNIMLESITVTAKDGKTSQLEQLYIRGSQIRFLILPDMLRHAPMFKFVGPKGRGRALGLGAQRRAQAMRQRGAAAAGFRGGRGGRGRG</sequence>
<evidence type="ECO:0000259" key="10">
    <source>
        <dbReference type="PROSITE" id="PS52002"/>
    </source>
</evidence>
<evidence type="ECO:0000256" key="2">
    <source>
        <dbReference type="ARBA" id="ARBA00004514"/>
    </source>
</evidence>
<keyword evidence="5 9" id="KW-0507">mRNA processing</keyword>
<evidence type="ECO:0000256" key="6">
    <source>
        <dbReference type="ARBA" id="ARBA00023187"/>
    </source>
</evidence>
<reference evidence="11 12" key="1">
    <citation type="submission" date="2014-11" db="EMBL/GenBank/DDBJ databases">
        <authorList>
            <person name="Zhu J."/>
            <person name="Qi W."/>
            <person name="Song R."/>
        </authorList>
    </citation>
    <scope>NUCLEOTIDE SEQUENCE [LARGE SCALE GENOMIC DNA]</scope>
</reference>
<name>A0A0G4EGZ8_VITBC</name>
<dbReference type="FunFam" id="2.30.30.100:FF:000002">
    <property type="entry name" value="Small nuclear ribonucleoprotein Sm D3"/>
    <property type="match status" value="1"/>
</dbReference>
<proteinExistence type="inferred from homology"/>